<gene>
    <name evidence="5" type="ORF">RHS04_03126</name>
</gene>
<evidence type="ECO:0000256" key="3">
    <source>
        <dbReference type="ARBA" id="ARBA00023180"/>
    </source>
</evidence>
<dbReference type="Proteomes" id="UP000650582">
    <property type="component" value="Unassembled WGS sequence"/>
</dbReference>
<name>A0A8H7H9J1_9AGAM</name>
<dbReference type="PANTHER" id="PTHR43090:SF2">
    <property type="entry name" value="1-(5-PHOSPHORIBOSYL)-5-[(5-PHOSPHORIBOSYLAMINO)METHYLIDENEAMINO] IMIDAZOLE-4-CARBOXAMIDE ISOMERASE"/>
    <property type="match status" value="1"/>
</dbReference>
<evidence type="ECO:0000256" key="1">
    <source>
        <dbReference type="ARBA" id="ARBA00005679"/>
    </source>
</evidence>
<dbReference type="Pfam" id="PF03227">
    <property type="entry name" value="GILT"/>
    <property type="match status" value="1"/>
</dbReference>
<accession>A0A8H7H9J1</accession>
<keyword evidence="4" id="KW-0028">Amino-acid biosynthesis</keyword>
<dbReference type="Pfam" id="PF00977">
    <property type="entry name" value="His_biosynth"/>
    <property type="match status" value="1"/>
</dbReference>
<dbReference type="EMBL" id="JACYCC010000036">
    <property type="protein sequence ID" value="KAF8681291.1"/>
    <property type="molecule type" value="Genomic_DNA"/>
</dbReference>
<dbReference type="InterPro" id="IPR004911">
    <property type="entry name" value="Interferon-induced_GILT"/>
</dbReference>
<dbReference type="Gene3D" id="3.40.30.10">
    <property type="entry name" value="Glutaredoxin"/>
    <property type="match status" value="1"/>
</dbReference>
<dbReference type="InterPro" id="IPR044524">
    <property type="entry name" value="Isoase_HisA-like"/>
</dbReference>
<keyword evidence="4" id="KW-0368">Histidine biosynthesis</keyword>
<dbReference type="GO" id="GO:0003949">
    <property type="term" value="F:1-(5-phosphoribosyl)-5-[(5-phosphoribosylamino)methylideneamino]imidazole-4-carboxamide isomerase activity"/>
    <property type="evidence" value="ECO:0007669"/>
    <property type="project" value="InterPro"/>
</dbReference>
<comment type="caution">
    <text evidence="5">The sequence shown here is derived from an EMBL/GenBank/DDBJ whole genome shotgun (WGS) entry which is preliminary data.</text>
</comment>
<dbReference type="GO" id="GO:0005737">
    <property type="term" value="C:cytoplasm"/>
    <property type="evidence" value="ECO:0007669"/>
    <property type="project" value="TreeGrafter"/>
</dbReference>
<proteinExistence type="inferred from homology"/>
<protein>
    <submittedName>
        <fullName evidence="5">Gamma interferon inducible lysosomal thiol reductase (GILT)</fullName>
    </submittedName>
</protein>
<evidence type="ECO:0000256" key="4">
    <source>
        <dbReference type="RuleBase" id="RU003657"/>
    </source>
</evidence>
<dbReference type="Gene3D" id="3.20.20.70">
    <property type="entry name" value="Aldolase class I"/>
    <property type="match status" value="1"/>
</dbReference>
<organism evidence="5 6">
    <name type="scientific">Rhizoctonia solani</name>
    <dbReference type="NCBI Taxonomy" id="456999"/>
    <lineage>
        <taxon>Eukaryota</taxon>
        <taxon>Fungi</taxon>
        <taxon>Dikarya</taxon>
        <taxon>Basidiomycota</taxon>
        <taxon>Agaricomycotina</taxon>
        <taxon>Agaricomycetes</taxon>
        <taxon>Cantharellales</taxon>
        <taxon>Ceratobasidiaceae</taxon>
        <taxon>Rhizoctonia</taxon>
    </lineage>
</organism>
<comment type="similarity">
    <text evidence="1">Belongs to the GILT family.</text>
</comment>
<dbReference type="GO" id="GO:0016671">
    <property type="term" value="F:oxidoreductase activity, acting on a sulfur group of donors, disulfide as acceptor"/>
    <property type="evidence" value="ECO:0007669"/>
    <property type="project" value="InterPro"/>
</dbReference>
<dbReference type="PANTHER" id="PTHR43090">
    <property type="entry name" value="1-(5-PHOSPHORIBOSYL)-5-[(5-PHOSPHORIBOSYLAMINO)METHYLIDENEAMINO] IMIDAZOLE-4-CARBOXAMIDE ISOMERASE"/>
    <property type="match status" value="1"/>
</dbReference>
<dbReference type="SUPFAM" id="SSF51366">
    <property type="entry name" value="Ribulose-phoshate binding barrel"/>
    <property type="match status" value="1"/>
</dbReference>
<dbReference type="GO" id="GO:0000105">
    <property type="term" value="P:L-histidine biosynthetic process"/>
    <property type="evidence" value="ECO:0007669"/>
    <property type="project" value="UniProtKB-KW"/>
</dbReference>
<dbReference type="AlphaFoldDB" id="A0A8H7H9J1"/>
<dbReference type="InterPro" id="IPR006062">
    <property type="entry name" value="His_biosynth"/>
</dbReference>
<evidence type="ECO:0000256" key="2">
    <source>
        <dbReference type="ARBA" id="ARBA00009667"/>
    </source>
</evidence>
<evidence type="ECO:0000313" key="6">
    <source>
        <dbReference type="Proteomes" id="UP000650582"/>
    </source>
</evidence>
<sequence>MLLTALLFPLLARAAVIPELISQDDSVILSDDYKVPITLGVMSRCPDALLCEGVFNHVVSEVSDKIDIGLAFIGKLNDSEPLYGVTCMHGEYECAGNIHELCAIAHTSSHDEWWPFLRCLNYNGRNQIGLEDASRKCARVVGIDWDKSGIGACVAGDEGKRLLRESVEYSKRNQITTSCTIIINGKVRCIRDSTWKECDDGHTPADFVRRINSEYDKLNYKRHHSNLTEISIRSRRSSPTHRSVFRPCIDLHDGHVKQIVGGTLSNNPEELRTNFVATDSAASFARLYRMNQLEGGHVVKLGPGNDSAAKEALAAWRGGLQIGGGITEANAQEWLDAGASKVNFTPFRADRTLILSPPVQQIIVTSYLFPNARFSLPRLQSLCRLVGRERLVVDVSPGSGVPLFLIATPFWGVYMKIFHRLKALFGLRRLRA</sequence>
<dbReference type="GO" id="GO:0000162">
    <property type="term" value="P:L-tryptophan biosynthetic process"/>
    <property type="evidence" value="ECO:0007669"/>
    <property type="project" value="TreeGrafter"/>
</dbReference>
<comment type="similarity">
    <text evidence="2 4">Belongs to the HisA/HisF family.</text>
</comment>
<dbReference type="InterPro" id="IPR011060">
    <property type="entry name" value="RibuloseP-bd_barrel"/>
</dbReference>
<keyword evidence="3" id="KW-0325">Glycoprotein</keyword>
<dbReference type="InterPro" id="IPR013785">
    <property type="entry name" value="Aldolase_TIM"/>
</dbReference>
<evidence type="ECO:0000313" key="5">
    <source>
        <dbReference type="EMBL" id="KAF8681291.1"/>
    </source>
</evidence>
<reference evidence="5" key="1">
    <citation type="submission" date="2020-09" db="EMBL/GenBank/DDBJ databases">
        <title>Comparative genome analyses of four rice-infecting Rhizoctonia solani isolates reveal extensive enrichment of homogalacturonan modification genes.</title>
        <authorList>
            <person name="Lee D.-Y."/>
            <person name="Jeon J."/>
            <person name="Kim K.-T."/>
            <person name="Cheong K."/>
            <person name="Song H."/>
            <person name="Choi G."/>
            <person name="Ko J."/>
            <person name="Opiyo S.O."/>
            <person name="Zuo S."/>
            <person name="Madhav S."/>
            <person name="Lee Y.-H."/>
            <person name="Wang G.-L."/>
        </authorList>
    </citation>
    <scope>NUCLEOTIDE SEQUENCE</scope>
    <source>
        <strain evidence="5">AG1-IA YN-7</strain>
    </source>
</reference>